<organism evidence="2">
    <name type="scientific">Arundo donax</name>
    <name type="common">Giant reed</name>
    <name type="synonym">Donax arundinaceus</name>
    <dbReference type="NCBI Taxonomy" id="35708"/>
    <lineage>
        <taxon>Eukaryota</taxon>
        <taxon>Viridiplantae</taxon>
        <taxon>Streptophyta</taxon>
        <taxon>Embryophyta</taxon>
        <taxon>Tracheophyta</taxon>
        <taxon>Spermatophyta</taxon>
        <taxon>Magnoliopsida</taxon>
        <taxon>Liliopsida</taxon>
        <taxon>Poales</taxon>
        <taxon>Poaceae</taxon>
        <taxon>PACMAD clade</taxon>
        <taxon>Arundinoideae</taxon>
        <taxon>Arundineae</taxon>
        <taxon>Arundo</taxon>
    </lineage>
</organism>
<feature type="compositionally biased region" description="Low complexity" evidence="1">
    <location>
        <begin position="9"/>
        <end position="19"/>
    </location>
</feature>
<evidence type="ECO:0000313" key="2">
    <source>
        <dbReference type="EMBL" id="JAD94227.1"/>
    </source>
</evidence>
<protein>
    <submittedName>
        <fullName evidence="2">Uncharacterized protein</fullName>
    </submittedName>
</protein>
<reference evidence="2" key="2">
    <citation type="journal article" date="2015" name="Data Brief">
        <title>Shoot transcriptome of the giant reed, Arundo donax.</title>
        <authorList>
            <person name="Barrero R.A."/>
            <person name="Guerrero F.D."/>
            <person name="Moolhuijzen P."/>
            <person name="Goolsby J.A."/>
            <person name="Tidwell J."/>
            <person name="Bellgard S.E."/>
            <person name="Bellgard M.I."/>
        </authorList>
    </citation>
    <scope>NUCLEOTIDE SEQUENCE</scope>
    <source>
        <tissue evidence="2">Shoot tissue taken approximately 20 cm above the soil surface</tissue>
    </source>
</reference>
<dbReference type="EMBL" id="GBRH01203668">
    <property type="protein sequence ID" value="JAD94227.1"/>
    <property type="molecule type" value="Transcribed_RNA"/>
</dbReference>
<sequence>MARRRSRSSRISPGPGQTPARPPRPLPSYLPSPRAG</sequence>
<evidence type="ECO:0000256" key="1">
    <source>
        <dbReference type="SAM" id="MobiDB-lite"/>
    </source>
</evidence>
<accession>A0A0A9EDX8</accession>
<dbReference type="AlphaFoldDB" id="A0A0A9EDX8"/>
<feature type="compositionally biased region" description="Pro residues" evidence="1">
    <location>
        <begin position="20"/>
        <end position="30"/>
    </location>
</feature>
<feature type="region of interest" description="Disordered" evidence="1">
    <location>
        <begin position="1"/>
        <end position="36"/>
    </location>
</feature>
<reference evidence="2" key="1">
    <citation type="submission" date="2014-09" db="EMBL/GenBank/DDBJ databases">
        <authorList>
            <person name="Magalhaes I.L.F."/>
            <person name="Oliveira U."/>
            <person name="Santos F.R."/>
            <person name="Vidigal T.H.D.A."/>
            <person name="Brescovit A.D."/>
            <person name="Santos A.J."/>
        </authorList>
    </citation>
    <scope>NUCLEOTIDE SEQUENCE</scope>
    <source>
        <tissue evidence="2">Shoot tissue taken approximately 20 cm above the soil surface</tissue>
    </source>
</reference>
<name>A0A0A9EDX8_ARUDO</name>
<proteinExistence type="predicted"/>